<dbReference type="GO" id="GO:0006654">
    <property type="term" value="P:phosphatidic acid biosynthetic process"/>
    <property type="evidence" value="ECO:0007669"/>
    <property type="project" value="TreeGrafter"/>
</dbReference>
<dbReference type="PANTHER" id="PTHR10434:SF11">
    <property type="entry name" value="1-ACYL-SN-GLYCEROL-3-PHOSPHATE ACYLTRANSFERASE"/>
    <property type="match status" value="1"/>
</dbReference>
<dbReference type="Pfam" id="PF01553">
    <property type="entry name" value="Acyltransferase"/>
    <property type="match status" value="1"/>
</dbReference>
<keyword evidence="1 5" id="KW-0808">Transferase</keyword>
<dbReference type="CDD" id="cd07989">
    <property type="entry name" value="LPLAT_AGPAT-like"/>
    <property type="match status" value="1"/>
</dbReference>
<dbReference type="SUPFAM" id="SSF69593">
    <property type="entry name" value="Glycerol-3-phosphate (1)-acyltransferase"/>
    <property type="match status" value="1"/>
</dbReference>
<protein>
    <submittedName>
        <fullName evidence="5">1-acyl-sn-glycerol-3-phosphate acyltransferase</fullName>
    </submittedName>
</protein>
<evidence type="ECO:0000256" key="1">
    <source>
        <dbReference type="ARBA" id="ARBA00022679"/>
    </source>
</evidence>
<evidence type="ECO:0000259" key="4">
    <source>
        <dbReference type="SMART" id="SM00563"/>
    </source>
</evidence>
<dbReference type="Proteomes" id="UP000267128">
    <property type="component" value="Unassembled WGS sequence"/>
</dbReference>
<name>A0A3N0CAG3_9ACTN</name>
<keyword evidence="6" id="KW-1185">Reference proteome</keyword>
<keyword evidence="3" id="KW-0812">Transmembrane</keyword>
<dbReference type="EMBL" id="RJSE01000009">
    <property type="protein sequence ID" value="RNL60472.1"/>
    <property type="molecule type" value="Genomic_DNA"/>
</dbReference>
<keyword evidence="3" id="KW-1133">Transmembrane helix</keyword>
<keyword evidence="3" id="KW-0472">Membrane</keyword>
<accession>A0A3N0CAG3</accession>
<sequence>MPTPADLWETSLMELTHEQAHELAREKGSNPVAYFLVRLILVPVLRIFFGLQAKGVENIPKTGPVVIAPNHKSFWDSFFLAAVVKRRLHFMGKAELFRGWRGRLFLALGAFPVLRGASDQEALETSRAILLRGDVLALFPEGTRVSDPERLGNPKRGATRLAIETGAVIIPTAMTGTEKRKWPLPRKVRIVFGEPIPVTDLQASPEHAGMLLDQTLWPTVSEEYAKLRNTPGLIAGGLAAAGIGYALWRRRNR</sequence>
<dbReference type="PANTHER" id="PTHR10434">
    <property type="entry name" value="1-ACYL-SN-GLYCEROL-3-PHOSPHATE ACYLTRANSFERASE"/>
    <property type="match status" value="1"/>
</dbReference>
<organism evidence="5 6">
    <name type="scientific">Nocardioides marmoriginsengisoli</name>
    <dbReference type="NCBI Taxonomy" id="661483"/>
    <lineage>
        <taxon>Bacteria</taxon>
        <taxon>Bacillati</taxon>
        <taxon>Actinomycetota</taxon>
        <taxon>Actinomycetes</taxon>
        <taxon>Propionibacteriales</taxon>
        <taxon>Nocardioidaceae</taxon>
        <taxon>Nocardioides</taxon>
    </lineage>
</organism>
<evidence type="ECO:0000313" key="6">
    <source>
        <dbReference type="Proteomes" id="UP000267128"/>
    </source>
</evidence>
<dbReference type="SMART" id="SM00563">
    <property type="entry name" value="PlsC"/>
    <property type="match status" value="1"/>
</dbReference>
<reference evidence="5 6" key="1">
    <citation type="submission" date="2018-11" db="EMBL/GenBank/DDBJ databases">
        <authorList>
            <person name="Li F."/>
        </authorList>
    </citation>
    <scope>NUCLEOTIDE SEQUENCE [LARGE SCALE GENOMIC DNA]</scope>
    <source>
        <strain evidence="5 6">Gsoil 097</strain>
    </source>
</reference>
<dbReference type="InterPro" id="IPR002123">
    <property type="entry name" value="Plipid/glycerol_acylTrfase"/>
</dbReference>
<evidence type="ECO:0000256" key="3">
    <source>
        <dbReference type="SAM" id="Phobius"/>
    </source>
</evidence>
<comment type="caution">
    <text evidence="5">The sequence shown here is derived from an EMBL/GenBank/DDBJ whole genome shotgun (WGS) entry which is preliminary data.</text>
</comment>
<dbReference type="AlphaFoldDB" id="A0A3N0CAG3"/>
<keyword evidence="2 5" id="KW-0012">Acyltransferase</keyword>
<proteinExistence type="predicted"/>
<evidence type="ECO:0000313" key="5">
    <source>
        <dbReference type="EMBL" id="RNL60472.1"/>
    </source>
</evidence>
<feature type="domain" description="Phospholipid/glycerol acyltransferase" evidence="4">
    <location>
        <begin position="65"/>
        <end position="177"/>
    </location>
</feature>
<feature type="transmembrane region" description="Helical" evidence="3">
    <location>
        <begin position="231"/>
        <end position="248"/>
    </location>
</feature>
<gene>
    <name evidence="5" type="ORF">EFK50_19300</name>
</gene>
<evidence type="ECO:0000256" key="2">
    <source>
        <dbReference type="ARBA" id="ARBA00023315"/>
    </source>
</evidence>
<dbReference type="GO" id="GO:0003841">
    <property type="term" value="F:1-acylglycerol-3-phosphate O-acyltransferase activity"/>
    <property type="evidence" value="ECO:0007669"/>
    <property type="project" value="TreeGrafter"/>
</dbReference>
<dbReference type="OrthoDB" id="3772582at2"/>